<dbReference type="AlphaFoldDB" id="A0A841CL35"/>
<gene>
    <name evidence="2" type="ORF">FHS29_003291</name>
</gene>
<sequence>MTVGTIIVTIVITPTEATARSAGSDANRPKATLMEQRPPLRQDHGVTGPTTRENEEKARSAD</sequence>
<reference evidence="2 3" key="1">
    <citation type="submission" date="2020-08" db="EMBL/GenBank/DDBJ databases">
        <title>Genomic Encyclopedia of Type Strains, Phase III (KMG-III): the genomes of soil and plant-associated and newly described type strains.</title>
        <authorList>
            <person name="Whitman W."/>
        </authorList>
    </citation>
    <scope>NUCLEOTIDE SEQUENCE [LARGE SCALE GENOMIC DNA]</scope>
    <source>
        <strain evidence="2 3">CECT 8640</strain>
    </source>
</reference>
<evidence type="ECO:0000256" key="1">
    <source>
        <dbReference type="SAM" id="MobiDB-lite"/>
    </source>
</evidence>
<proteinExistence type="predicted"/>
<feature type="compositionally biased region" description="Basic and acidic residues" evidence="1">
    <location>
        <begin position="52"/>
        <end position="62"/>
    </location>
</feature>
<evidence type="ECO:0000313" key="2">
    <source>
        <dbReference type="EMBL" id="MBB5956705.1"/>
    </source>
</evidence>
<organism evidence="2 3">
    <name type="scientific">Saccharothrix tamanrassetensis</name>
    <dbReference type="NCBI Taxonomy" id="1051531"/>
    <lineage>
        <taxon>Bacteria</taxon>
        <taxon>Bacillati</taxon>
        <taxon>Actinomycetota</taxon>
        <taxon>Actinomycetes</taxon>
        <taxon>Pseudonocardiales</taxon>
        <taxon>Pseudonocardiaceae</taxon>
        <taxon>Saccharothrix</taxon>
    </lineage>
</organism>
<keyword evidence="3" id="KW-1185">Reference proteome</keyword>
<name>A0A841CL35_9PSEU</name>
<evidence type="ECO:0000313" key="3">
    <source>
        <dbReference type="Proteomes" id="UP000547510"/>
    </source>
</evidence>
<dbReference type="EMBL" id="JACHJN010000004">
    <property type="protein sequence ID" value="MBB5956705.1"/>
    <property type="molecule type" value="Genomic_DNA"/>
</dbReference>
<protein>
    <submittedName>
        <fullName evidence="2">Uncharacterized protein</fullName>
    </submittedName>
</protein>
<feature type="region of interest" description="Disordered" evidence="1">
    <location>
        <begin position="16"/>
        <end position="62"/>
    </location>
</feature>
<comment type="caution">
    <text evidence="2">The sequence shown here is derived from an EMBL/GenBank/DDBJ whole genome shotgun (WGS) entry which is preliminary data.</text>
</comment>
<accession>A0A841CL35</accession>
<dbReference type="Proteomes" id="UP000547510">
    <property type="component" value="Unassembled WGS sequence"/>
</dbReference>